<dbReference type="PRINTS" id="PR00097">
    <property type="entry name" value="ANTSNTHASEII"/>
</dbReference>
<dbReference type="KEGG" id="stir:DDW44_31310"/>
<dbReference type="FunFam" id="3.40.50.880:FF:000003">
    <property type="entry name" value="Anthranilate synthase component II"/>
    <property type="match status" value="1"/>
</dbReference>
<dbReference type="EMBL" id="CP029188">
    <property type="protein sequence ID" value="AWI32800.1"/>
    <property type="molecule type" value="Genomic_DNA"/>
</dbReference>
<dbReference type="InterPro" id="IPR017926">
    <property type="entry name" value="GATASE"/>
</dbReference>
<dbReference type="Proteomes" id="UP000244900">
    <property type="component" value="Chromosome"/>
</dbReference>
<evidence type="ECO:0000259" key="7">
    <source>
        <dbReference type="Pfam" id="PF00117"/>
    </source>
</evidence>
<accession>A0A2S1T2C9</accession>
<dbReference type="PANTHER" id="PTHR43418:SF4">
    <property type="entry name" value="MULTIFUNCTIONAL TRYPTOPHAN BIOSYNTHESIS PROTEIN"/>
    <property type="match status" value="1"/>
</dbReference>
<dbReference type="PRINTS" id="PR00096">
    <property type="entry name" value="GATASE"/>
</dbReference>
<evidence type="ECO:0000256" key="5">
    <source>
        <dbReference type="ARBA" id="ARBA00072983"/>
    </source>
</evidence>
<gene>
    <name evidence="8" type="ORF">DDW44_31310</name>
</gene>
<evidence type="ECO:0000256" key="6">
    <source>
        <dbReference type="ARBA" id="ARBA00083979"/>
    </source>
</evidence>
<evidence type="ECO:0000313" key="8">
    <source>
        <dbReference type="EMBL" id="AWI32800.1"/>
    </source>
</evidence>
<evidence type="ECO:0000256" key="3">
    <source>
        <dbReference type="ARBA" id="ARBA00022962"/>
    </source>
</evidence>
<dbReference type="NCBIfam" id="TIGR00566">
    <property type="entry name" value="trpG_papA"/>
    <property type="match status" value="1"/>
</dbReference>
<organism evidence="8 9">
    <name type="scientific">Streptomyces tirandamycinicus</name>
    <dbReference type="NCBI Taxonomy" id="2174846"/>
    <lineage>
        <taxon>Bacteria</taxon>
        <taxon>Bacillati</taxon>
        <taxon>Actinomycetota</taxon>
        <taxon>Actinomycetes</taxon>
        <taxon>Kitasatosporales</taxon>
        <taxon>Streptomycetaceae</taxon>
        <taxon>Streptomyces</taxon>
    </lineage>
</organism>
<evidence type="ECO:0000256" key="2">
    <source>
        <dbReference type="ARBA" id="ARBA00013139"/>
    </source>
</evidence>
<keyword evidence="9" id="KW-1185">Reference proteome</keyword>
<name>A0A2S1T2C9_9ACTN</name>
<dbReference type="InterPro" id="IPR006221">
    <property type="entry name" value="TrpG/PapA_dom"/>
</dbReference>
<dbReference type="GO" id="GO:0000162">
    <property type="term" value="P:L-tryptophan biosynthetic process"/>
    <property type="evidence" value="ECO:0007669"/>
    <property type="project" value="TreeGrafter"/>
</dbReference>
<dbReference type="OrthoDB" id="9803598at2"/>
<evidence type="ECO:0000256" key="4">
    <source>
        <dbReference type="ARBA" id="ARBA00052789"/>
    </source>
</evidence>
<keyword evidence="3" id="KW-0315">Glutamine amidotransferase</keyword>
<feature type="domain" description="Glutamine amidotransferase" evidence="7">
    <location>
        <begin position="37"/>
        <end position="221"/>
    </location>
</feature>
<dbReference type="GO" id="GO:0004049">
    <property type="term" value="F:anthranilate synthase activity"/>
    <property type="evidence" value="ECO:0007669"/>
    <property type="project" value="TreeGrafter"/>
</dbReference>
<dbReference type="Pfam" id="PF00117">
    <property type="entry name" value="GATase"/>
    <property type="match status" value="1"/>
</dbReference>
<dbReference type="GO" id="GO:0046820">
    <property type="term" value="F:4-amino-4-deoxychorismate synthase activity"/>
    <property type="evidence" value="ECO:0007669"/>
    <property type="project" value="UniProtKB-EC"/>
</dbReference>
<dbReference type="SUPFAM" id="SSF52317">
    <property type="entry name" value="Class I glutamine amidotransferase-like"/>
    <property type="match status" value="1"/>
</dbReference>
<proteinExistence type="inferred from homology"/>
<dbReference type="AlphaFoldDB" id="A0A2S1T2C9"/>
<dbReference type="Gene3D" id="3.40.50.880">
    <property type="match status" value="1"/>
</dbReference>
<protein>
    <recommendedName>
        <fullName evidence="5">Aminodeoxychorismate synthase</fullName>
        <ecNumber evidence="2">2.6.1.85</ecNumber>
    </recommendedName>
    <alternativeName>
        <fullName evidence="6">4-amino-4-deoxychorismate synthase</fullName>
    </alternativeName>
</protein>
<dbReference type="GO" id="GO:0005829">
    <property type="term" value="C:cytosol"/>
    <property type="evidence" value="ECO:0007669"/>
    <property type="project" value="TreeGrafter"/>
</dbReference>
<dbReference type="InterPro" id="IPR029062">
    <property type="entry name" value="Class_I_gatase-like"/>
</dbReference>
<dbReference type="PROSITE" id="PS51273">
    <property type="entry name" value="GATASE_TYPE_1"/>
    <property type="match status" value="1"/>
</dbReference>
<evidence type="ECO:0000313" key="9">
    <source>
        <dbReference type="Proteomes" id="UP000244900"/>
    </source>
</evidence>
<dbReference type="PRINTS" id="PR00099">
    <property type="entry name" value="CPSGATASE"/>
</dbReference>
<comment type="similarity">
    <text evidence="1">In the C-terminal section; belongs to the anthranilate synthase component I family.</text>
</comment>
<dbReference type="CDD" id="cd01743">
    <property type="entry name" value="GATase1_Anthranilate_Synthase"/>
    <property type="match status" value="1"/>
</dbReference>
<evidence type="ECO:0000256" key="1">
    <source>
        <dbReference type="ARBA" id="ARBA00005970"/>
    </source>
</evidence>
<sequence length="235" mass="24995">MARDARQDERRPLGGHRKGAAVTTFSAGVAVARPRILVVDAFDSFVDILRQYLMSAGADPVMVRSNALRPEDIGATGTDAILLGPGPGHPDDSGHVEIVRAFAGSLPLFGVCLGHQAIGRAYGASVVPARRLMHGKASPIEHDGKGLFAGLPARFAATRYHSLIVPQKTVPDCLEVTARSADDGYVMGLRHRTLPVESVQFHPESFRTDHGMVMISNFLHEVRAFSAAGAGARAA</sequence>
<reference evidence="8 9" key="1">
    <citation type="submission" date="2018-05" db="EMBL/GenBank/DDBJ databases">
        <title>Complete genome sequence of sponge-derived Streptomyces sp. HNM0039.</title>
        <authorList>
            <person name="Huang X."/>
            <person name="Zhou S."/>
        </authorList>
    </citation>
    <scope>NUCLEOTIDE SEQUENCE [LARGE SCALE GENOMIC DNA]</scope>
    <source>
        <strain evidence="8 9">HNM0039</strain>
    </source>
</reference>
<dbReference type="EC" id="2.6.1.85" evidence="2"/>
<dbReference type="InterPro" id="IPR050472">
    <property type="entry name" value="Anth_synth/Amidotransfase"/>
</dbReference>
<dbReference type="PANTHER" id="PTHR43418">
    <property type="entry name" value="MULTIFUNCTIONAL TRYPTOPHAN BIOSYNTHESIS PROTEIN-RELATED"/>
    <property type="match status" value="1"/>
</dbReference>
<comment type="catalytic activity">
    <reaction evidence="4">
        <text>chorismate + L-glutamine = 4-amino-4-deoxychorismate + L-glutamate</text>
        <dbReference type="Rhea" id="RHEA:11672"/>
        <dbReference type="ChEBI" id="CHEBI:29748"/>
        <dbReference type="ChEBI" id="CHEBI:29985"/>
        <dbReference type="ChEBI" id="CHEBI:58359"/>
        <dbReference type="ChEBI" id="CHEBI:58406"/>
        <dbReference type="EC" id="2.6.1.85"/>
    </reaction>
    <physiologicalReaction direction="left-to-right" evidence="4">
        <dbReference type="Rhea" id="RHEA:11673"/>
    </physiologicalReaction>
</comment>